<dbReference type="InterPro" id="IPR035093">
    <property type="entry name" value="RelE/ParE_toxin_dom_sf"/>
</dbReference>
<accession>A0A139SM05</accession>
<protein>
    <submittedName>
        <fullName evidence="3">Addiction module antitoxin</fullName>
    </submittedName>
</protein>
<dbReference type="InterPro" id="IPR007712">
    <property type="entry name" value="RelE/ParE_toxin"/>
</dbReference>
<dbReference type="PANTHER" id="PTHR33755">
    <property type="entry name" value="TOXIN PARE1-RELATED"/>
    <property type="match status" value="1"/>
</dbReference>
<evidence type="ECO:0000313" key="4">
    <source>
        <dbReference type="Proteomes" id="UP000072660"/>
    </source>
</evidence>
<dbReference type="AlphaFoldDB" id="A0A139SM05"/>
<dbReference type="RefSeq" id="WP_068392422.1">
    <property type="nucleotide sequence ID" value="NZ_LSZO01000195.1"/>
</dbReference>
<keyword evidence="4" id="KW-1185">Reference proteome</keyword>
<evidence type="ECO:0000256" key="1">
    <source>
        <dbReference type="ARBA" id="ARBA00006226"/>
    </source>
</evidence>
<name>A0A139SM05_9GAMM</name>
<dbReference type="InterPro" id="IPR051803">
    <property type="entry name" value="TA_system_RelE-like_toxin"/>
</dbReference>
<dbReference type="EMBL" id="LSZO01000195">
    <property type="protein sequence ID" value="KXU35589.1"/>
    <property type="molecule type" value="Genomic_DNA"/>
</dbReference>
<sequence>MLALDWSDEARHDLAEIQDYVEQFNPIAALSLRNFLETSAERLPSMPYAFRTGRVAGTREYPAHPNYLLVYKVDSAKVRILRVMHAKRKYP</sequence>
<proteinExistence type="inferred from homology"/>
<dbReference type="OrthoDB" id="9798046at2"/>
<dbReference type="Gene3D" id="3.30.2310.20">
    <property type="entry name" value="RelE-like"/>
    <property type="match status" value="1"/>
</dbReference>
<evidence type="ECO:0000256" key="2">
    <source>
        <dbReference type="ARBA" id="ARBA00022649"/>
    </source>
</evidence>
<comment type="similarity">
    <text evidence="1">Belongs to the RelE toxin family.</text>
</comment>
<dbReference type="Pfam" id="PF05016">
    <property type="entry name" value="ParE_toxin"/>
    <property type="match status" value="1"/>
</dbReference>
<gene>
    <name evidence="3" type="ORF">AXE65_06270</name>
</gene>
<keyword evidence="2" id="KW-1277">Toxin-antitoxin system</keyword>
<organism evidence="3 4">
    <name type="scientific">Ventosimonas gracilis</name>
    <dbReference type="NCBI Taxonomy" id="1680762"/>
    <lineage>
        <taxon>Bacteria</taxon>
        <taxon>Pseudomonadati</taxon>
        <taxon>Pseudomonadota</taxon>
        <taxon>Gammaproteobacteria</taxon>
        <taxon>Pseudomonadales</taxon>
        <taxon>Ventosimonadaceae</taxon>
        <taxon>Ventosimonas</taxon>
    </lineage>
</organism>
<dbReference type="NCBIfam" id="TIGR02385">
    <property type="entry name" value="RelE_StbE"/>
    <property type="match status" value="1"/>
</dbReference>
<reference evidence="3 4" key="1">
    <citation type="submission" date="2016-02" db="EMBL/GenBank/DDBJ databases">
        <authorList>
            <person name="Wen L."/>
            <person name="He K."/>
            <person name="Yang H."/>
        </authorList>
    </citation>
    <scope>NUCLEOTIDE SEQUENCE [LARGE SCALE GENOMIC DNA]</scope>
    <source>
        <strain evidence="3 4">CV58</strain>
    </source>
</reference>
<dbReference type="Proteomes" id="UP000072660">
    <property type="component" value="Unassembled WGS sequence"/>
</dbReference>
<evidence type="ECO:0000313" key="3">
    <source>
        <dbReference type="EMBL" id="KXU35589.1"/>
    </source>
</evidence>
<comment type="caution">
    <text evidence="3">The sequence shown here is derived from an EMBL/GenBank/DDBJ whole genome shotgun (WGS) entry which is preliminary data.</text>
</comment>